<dbReference type="Pfam" id="PF00009">
    <property type="entry name" value="GTP_EFTU"/>
    <property type="match status" value="1"/>
</dbReference>
<feature type="region of interest" description="Disordered" evidence="1">
    <location>
        <begin position="82"/>
        <end position="120"/>
    </location>
</feature>
<feature type="region of interest" description="Disordered" evidence="1">
    <location>
        <begin position="648"/>
        <end position="688"/>
    </location>
</feature>
<dbReference type="EMBL" id="LGRB01000008">
    <property type="protein sequence ID" value="OCT53498.1"/>
    <property type="molecule type" value="Genomic_DNA"/>
</dbReference>
<dbReference type="STRING" id="86049.A0A1C1CYI9"/>
<proteinExistence type="predicted"/>
<accession>A0A1C1CYI9</accession>
<evidence type="ECO:0000256" key="1">
    <source>
        <dbReference type="SAM" id="MobiDB-lite"/>
    </source>
</evidence>
<dbReference type="GO" id="GO:0003746">
    <property type="term" value="F:translation elongation factor activity"/>
    <property type="evidence" value="ECO:0007669"/>
    <property type="project" value="TreeGrafter"/>
</dbReference>
<protein>
    <recommendedName>
        <fullName evidence="2">Tr-type G domain-containing protein</fullName>
    </recommendedName>
</protein>
<dbReference type="GO" id="GO:0005525">
    <property type="term" value="F:GTP binding"/>
    <property type="evidence" value="ECO:0007669"/>
    <property type="project" value="InterPro"/>
</dbReference>
<evidence type="ECO:0000313" key="4">
    <source>
        <dbReference type="Proteomes" id="UP000094526"/>
    </source>
</evidence>
<keyword evidence="4" id="KW-1185">Reference proteome</keyword>
<feature type="compositionally biased region" description="Polar residues" evidence="1">
    <location>
        <begin position="648"/>
        <end position="678"/>
    </location>
</feature>
<gene>
    <name evidence="3" type="ORF">CLCR_09435</name>
</gene>
<feature type="domain" description="Tr-type G" evidence="2">
    <location>
        <begin position="294"/>
        <end position="561"/>
    </location>
</feature>
<dbReference type="GO" id="GO:0003924">
    <property type="term" value="F:GTPase activity"/>
    <property type="evidence" value="ECO:0007669"/>
    <property type="project" value="InterPro"/>
</dbReference>
<dbReference type="AlphaFoldDB" id="A0A1C1CYI9"/>
<feature type="compositionally biased region" description="Low complexity" evidence="1">
    <location>
        <begin position="15"/>
        <end position="33"/>
    </location>
</feature>
<feature type="region of interest" description="Disordered" evidence="1">
    <location>
        <begin position="1002"/>
        <end position="1057"/>
    </location>
</feature>
<dbReference type="Proteomes" id="UP000094526">
    <property type="component" value="Unassembled WGS sequence"/>
</dbReference>
<dbReference type="VEuPathDB" id="FungiDB:G647_00461"/>
<reference evidence="4" key="1">
    <citation type="submission" date="2015-07" db="EMBL/GenBank/DDBJ databases">
        <authorList>
            <person name="Teixeira M.M."/>
            <person name="Souza R.C."/>
            <person name="Almeida L.G."/>
            <person name="Vicente V.A."/>
            <person name="de Hoog S."/>
            <person name="Bocca A.L."/>
            <person name="de Almeida S.R."/>
            <person name="Vasconcelos A.T."/>
            <person name="Felipe M.S."/>
        </authorList>
    </citation>
    <scope>NUCLEOTIDE SEQUENCE [LARGE SCALE GENOMIC DNA]</scope>
    <source>
        <strain evidence="4">KSF</strain>
    </source>
</reference>
<evidence type="ECO:0000313" key="3">
    <source>
        <dbReference type="EMBL" id="OCT53498.1"/>
    </source>
</evidence>
<feature type="compositionally biased region" description="Low complexity" evidence="1">
    <location>
        <begin position="82"/>
        <end position="100"/>
    </location>
</feature>
<dbReference type="InterPro" id="IPR050055">
    <property type="entry name" value="EF-Tu_GTPase"/>
</dbReference>
<dbReference type="VEuPathDB" id="FungiDB:CLCR_09435"/>
<dbReference type="PANTHER" id="PTHR43721:SF30">
    <property type="entry name" value="TR-TYPE G DOMAIN-CONTAINING PROTEIN"/>
    <property type="match status" value="1"/>
</dbReference>
<dbReference type="Gene3D" id="3.40.50.300">
    <property type="entry name" value="P-loop containing nucleotide triphosphate hydrolases"/>
    <property type="match status" value="1"/>
</dbReference>
<dbReference type="PANTHER" id="PTHR43721">
    <property type="entry name" value="ELONGATION FACTOR TU-RELATED"/>
    <property type="match status" value="1"/>
</dbReference>
<name>A0A1C1CYI9_9EURO</name>
<dbReference type="InterPro" id="IPR027417">
    <property type="entry name" value="P-loop_NTPase"/>
</dbReference>
<dbReference type="OrthoDB" id="5342685at2759"/>
<dbReference type="InterPro" id="IPR000795">
    <property type="entry name" value="T_Tr_GTP-bd_dom"/>
</dbReference>
<dbReference type="SUPFAM" id="SSF52540">
    <property type="entry name" value="P-loop containing nucleoside triphosphate hydrolases"/>
    <property type="match status" value="1"/>
</dbReference>
<organism evidence="3 4">
    <name type="scientific">Cladophialophora carrionii</name>
    <dbReference type="NCBI Taxonomy" id="86049"/>
    <lineage>
        <taxon>Eukaryota</taxon>
        <taxon>Fungi</taxon>
        <taxon>Dikarya</taxon>
        <taxon>Ascomycota</taxon>
        <taxon>Pezizomycotina</taxon>
        <taxon>Eurotiomycetes</taxon>
        <taxon>Chaetothyriomycetidae</taxon>
        <taxon>Chaetothyriales</taxon>
        <taxon>Herpotrichiellaceae</taxon>
        <taxon>Cladophialophora</taxon>
    </lineage>
</organism>
<evidence type="ECO:0000259" key="2">
    <source>
        <dbReference type="Pfam" id="PF00009"/>
    </source>
</evidence>
<feature type="region of interest" description="Disordered" evidence="1">
    <location>
        <begin position="1"/>
        <end position="38"/>
    </location>
</feature>
<sequence length="1461" mass="155481">MASIFTYLDEPPRIQSPWSTPGTSTPQPSQPYSNSLVEGQNAPMGLVKLEPEHQDGPTEYKLHLLLRPRRKFLTTSTTTFISGSYQYSSPPQQPSRPARPLIDTNPDRPLSQPPSQARQNRLQQLTTQLLWRLQQSSPFHSSSNADLVLPLLPEATPRLGAPDRPAKLLPGLEESQGALYEIGVADDGTLVGLVEDELQESLTNLNAMAASLGCTTSVLRRVAVGTCEWADTDGEPGDTPTHKDRLWVAEVLVYPDSRGSTNADVPKAALDEAATPSRPAEDSYLAEHASTEQIRVTLVGATAAGKSTLLGTLSTSTLDNGRGRSRLSLLKHRHEIASGITSSVAHELVGYIHDRKTTNSVNYASGNVSSWVDIHNVADRLVFLSDSPGLPRFAKSALRSLMSWRPAWTILCIAADHGDDSSNPSASLPTAELQADSGTGENVDLSLSYLDLCLRLHVSFMVVITKLDLANKAGLRLALAKVLSAIKATGRKPVMLSNTSVPPSASEHGVAASEGQIQNAREQTEVDNLIASMQRDPDQTFVPILMTSAVTGLGISKLHALLRALPVVPTPSPGRPLQPESSERSSLFHVDEVFSIPPSRVYTLDMATRIASQGVVLCGYVSEGLLSVGDTMLLGPFMADADVSSAHTTQPVLRPSSYSTHQAYSEALPSSRSRSYQGEPTRAPTPKTQPSAVFLRVRVVSLRTLRLPVVHMQYGETGTIGVEPLDNADDTIPLSRARKGMVLVSVNQSVTGYHSFSATFPVSDFGQSSSPVLILGGHAIVYVNSVRAAVKVTAVALDEDEQLGTPKSAAACSYGEEQADLFRFDDDYDDAKIPAQEMVNGKGPSAGRKEIKLTFRFSSTVEWMKVGDQVLVVPTMTAAGPVTGPTSVVNLSGLSGYVGRGPARVGSMKTIQMSLDRHFTNALHSAIMTTMLSRHFKASLVSSPAENAPVHVDLGREVTGPLFLLELHRVAGQGVHPDPPPCSLDGNGVSIYHGVEHEQNSARDGLDMTQDVPPSSLERSRHGISVPHHVQLARESRSPTAPPLLDGAQHIPHPGAQGLVQHVPVPGLGVLEHARHVLGHDARGALPDGIDGTVAEQAGHVHDAAVLVVLAVADPAQGLHALAQSRHAVQRDLRLHHGRQQAQEILLPGPRSGDQRGGAERAADDGAVVLLRGAEEGHAQEDQVRACAVLHALTRHPGEVLRIVAEELALADLAHLRVRPGYREAARPPADRTGGGLQARDVEDGGDLLDAVAFLADEVGAHGFEFQLRGGDALGAEFGFEALDAHPVRLGRWGIECAEALGRLGEEDGHVRVGGRGEPFKAVNEPGPQGQVVGIFVAPGVDVGLDFLCGEPARHGLGATHVAPAAPLRHPLPARPCVVVVQRDEAVVALAKHGRPTGLIAVRVVEVPAQKNGSPVRHAHGTGRHCGRPVPEMQSPVLVDAAVEVLVLCAMLGIPESNHAG</sequence>
<comment type="caution">
    <text evidence="3">The sequence shown here is derived from an EMBL/GenBank/DDBJ whole genome shotgun (WGS) entry which is preliminary data.</text>
</comment>
<dbReference type="eggNOG" id="KOG1143">
    <property type="taxonomic scope" value="Eukaryota"/>
</dbReference>